<feature type="transmembrane region" description="Helical" evidence="5">
    <location>
        <begin position="298"/>
        <end position="321"/>
    </location>
</feature>
<comment type="caution">
    <text evidence="8">The sequence shown here is derived from an EMBL/GenBank/DDBJ whole genome shotgun (WGS) entry which is preliminary data.</text>
</comment>
<feature type="region of interest" description="Disordered" evidence="4">
    <location>
        <begin position="270"/>
        <end position="297"/>
    </location>
</feature>
<evidence type="ECO:0000256" key="6">
    <source>
        <dbReference type="SAM" id="SignalP"/>
    </source>
</evidence>
<dbReference type="PROSITE" id="PS00107">
    <property type="entry name" value="PROTEIN_KINASE_ATP"/>
    <property type="match status" value="1"/>
</dbReference>
<comment type="catalytic activity">
    <reaction evidence="2">
        <text>L-tyrosyl-[protein] + ATP = O-phospho-L-tyrosyl-[protein] + ADP + H(+)</text>
        <dbReference type="Rhea" id="RHEA:10596"/>
        <dbReference type="Rhea" id="RHEA-COMP:10136"/>
        <dbReference type="Rhea" id="RHEA-COMP:20101"/>
        <dbReference type="ChEBI" id="CHEBI:15378"/>
        <dbReference type="ChEBI" id="CHEBI:30616"/>
        <dbReference type="ChEBI" id="CHEBI:46858"/>
        <dbReference type="ChEBI" id="CHEBI:61978"/>
        <dbReference type="ChEBI" id="CHEBI:456216"/>
        <dbReference type="EC" id="2.7.10.1"/>
    </reaction>
</comment>
<accession>A0A1W0WXV7</accession>
<dbReference type="Proteomes" id="UP000192578">
    <property type="component" value="Unassembled WGS sequence"/>
</dbReference>
<gene>
    <name evidence="8" type="ORF">BV898_06036</name>
</gene>
<protein>
    <submittedName>
        <fullName evidence="8">Fibroblast growth factor receptor-like protein 2</fullName>
    </submittedName>
</protein>
<dbReference type="PANTHER" id="PTHR24416:SF600">
    <property type="entry name" value="PDGF- AND VEGF-RECEPTOR RELATED, ISOFORM J"/>
    <property type="match status" value="1"/>
</dbReference>
<dbReference type="InterPro" id="IPR008266">
    <property type="entry name" value="Tyr_kinase_AS"/>
</dbReference>
<dbReference type="AlphaFoldDB" id="A0A1W0WXV7"/>
<keyword evidence="9" id="KW-1185">Reference proteome</keyword>
<feature type="binding site" evidence="3">
    <location>
        <position position="411"/>
    </location>
    <ligand>
        <name>ATP</name>
        <dbReference type="ChEBI" id="CHEBI:30616"/>
    </ligand>
</feature>
<dbReference type="PROSITE" id="PS00109">
    <property type="entry name" value="PROTEIN_KINASE_TYR"/>
    <property type="match status" value="1"/>
</dbReference>
<name>A0A1W0WXV7_HYPEX</name>
<dbReference type="EMBL" id="MTYJ01000034">
    <property type="protein sequence ID" value="OQV20034.1"/>
    <property type="molecule type" value="Genomic_DNA"/>
</dbReference>
<dbReference type="SMART" id="SM00219">
    <property type="entry name" value="TyrKc"/>
    <property type="match status" value="1"/>
</dbReference>
<dbReference type="Gene3D" id="1.10.510.10">
    <property type="entry name" value="Transferase(Phosphotransferase) domain 1"/>
    <property type="match status" value="1"/>
</dbReference>
<dbReference type="PROSITE" id="PS50011">
    <property type="entry name" value="PROTEIN_KINASE_DOM"/>
    <property type="match status" value="1"/>
</dbReference>
<evidence type="ECO:0000256" key="3">
    <source>
        <dbReference type="PROSITE-ProRule" id="PRU10141"/>
    </source>
</evidence>
<keyword evidence="3" id="KW-0547">Nucleotide-binding</keyword>
<keyword evidence="5" id="KW-0812">Transmembrane</keyword>
<dbReference type="SUPFAM" id="SSF56112">
    <property type="entry name" value="Protein kinase-like (PK-like)"/>
    <property type="match status" value="1"/>
</dbReference>
<reference evidence="9" key="1">
    <citation type="submission" date="2017-01" db="EMBL/GenBank/DDBJ databases">
        <title>Comparative genomics of anhydrobiosis in the tardigrade Hypsibius dujardini.</title>
        <authorList>
            <person name="Yoshida Y."/>
            <person name="Koutsovoulos G."/>
            <person name="Laetsch D."/>
            <person name="Stevens L."/>
            <person name="Kumar S."/>
            <person name="Horikawa D."/>
            <person name="Ishino K."/>
            <person name="Komine S."/>
            <person name="Tomita M."/>
            <person name="Blaxter M."/>
            <person name="Arakawa K."/>
        </authorList>
    </citation>
    <scope>NUCLEOTIDE SEQUENCE [LARGE SCALE GENOMIC DNA]</scope>
    <source>
        <strain evidence="9">Z151</strain>
    </source>
</reference>
<feature type="chain" id="PRO_5012235581" evidence="6">
    <location>
        <begin position="21"/>
        <end position="694"/>
    </location>
</feature>
<feature type="domain" description="Protein kinase" evidence="7">
    <location>
        <begin position="376"/>
        <end position="694"/>
    </location>
</feature>
<dbReference type="InterPro" id="IPR020635">
    <property type="entry name" value="Tyr_kinase_cat_dom"/>
</dbReference>
<evidence type="ECO:0000256" key="4">
    <source>
        <dbReference type="SAM" id="MobiDB-lite"/>
    </source>
</evidence>
<dbReference type="InterPro" id="IPR050122">
    <property type="entry name" value="RTK"/>
</dbReference>
<keyword evidence="3" id="KW-0067">ATP-binding</keyword>
<organism evidence="8 9">
    <name type="scientific">Hypsibius exemplaris</name>
    <name type="common">Freshwater tardigrade</name>
    <dbReference type="NCBI Taxonomy" id="2072580"/>
    <lineage>
        <taxon>Eukaryota</taxon>
        <taxon>Metazoa</taxon>
        <taxon>Ecdysozoa</taxon>
        <taxon>Tardigrada</taxon>
        <taxon>Eutardigrada</taxon>
        <taxon>Parachela</taxon>
        <taxon>Hypsibioidea</taxon>
        <taxon>Hypsibiidae</taxon>
        <taxon>Hypsibius</taxon>
    </lineage>
</organism>
<evidence type="ECO:0000256" key="1">
    <source>
        <dbReference type="ARBA" id="ARBA00004167"/>
    </source>
</evidence>
<dbReference type="GO" id="GO:0005886">
    <property type="term" value="C:plasma membrane"/>
    <property type="evidence" value="ECO:0007669"/>
    <property type="project" value="TreeGrafter"/>
</dbReference>
<proteinExistence type="predicted"/>
<keyword evidence="5" id="KW-1133">Transmembrane helix</keyword>
<evidence type="ECO:0000259" key="7">
    <source>
        <dbReference type="PROSITE" id="PS50011"/>
    </source>
</evidence>
<dbReference type="GO" id="GO:0005524">
    <property type="term" value="F:ATP binding"/>
    <property type="evidence" value="ECO:0007669"/>
    <property type="project" value="UniProtKB-UniRule"/>
</dbReference>
<evidence type="ECO:0000313" key="8">
    <source>
        <dbReference type="EMBL" id="OQV20034.1"/>
    </source>
</evidence>
<feature type="compositionally biased region" description="Basic and acidic residues" evidence="4">
    <location>
        <begin position="275"/>
        <end position="290"/>
    </location>
</feature>
<dbReference type="OrthoDB" id="4062651at2759"/>
<evidence type="ECO:0000256" key="5">
    <source>
        <dbReference type="SAM" id="Phobius"/>
    </source>
</evidence>
<dbReference type="GO" id="GO:0007169">
    <property type="term" value="P:cell surface receptor protein tyrosine kinase signaling pathway"/>
    <property type="evidence" value="ECO:0007669"/>
    <property type="project" value="TreeGrafter"/>
</dbReference>
<dbReference type="GO" id="GO:0004714">
    <property type="term" value="F:transmembrane receptor protein tyrosine kinase activity"/>
    <property type="evidence" value="ECO:0007669"/>
    <property type="project" value="UniProtKB-EC"/>
</dbReference>
<keyword evidence="8" id="KW-0675">Receptor</keyword>
<keyword evidence="6" id="KW-0732">Signal</keyword>
<dbReference type="InterPro" id="IPR000719">
    <property type="entry name" value="Prot_kinase_dom"/>
</dbReference>
<comment type="subcellular location">
    <subcellularLocation>
        <location evidence="1">Membrane</location>
        <topology evidence="1">Single-pass membrane protein</topology>
    </subcellularLocation>
</comment>
<dbReference type="Gene3D" id="3.30.200.20">
    <property type="entry name" value="Phosphorylase Kinase, domain 1"/>
    <property type="match status" value="1"/>
</dbReference>
<feature type="signal peptide" evidence="6">
    <location>
        <begin position="1"/>
        <end position="20"/>
    </location>
</feature>
<sequence length="694" mass="77661">MVSWWFVLLFYSAYYTTTQSDETKPHGFCQNKLINLRRYDVQCLATEAGYYIPKTFVLDNIHPSAKSLLVVNCHVGVEDSNAIPPRHLMTSVTLKDFNNGLEDSRFSIAQFFGNVKSHLQELSLTDVNILYLDKDDFRGFILLEKLVLHKVSIISLTPEVFQHIASPATPRLRDIDIAAGKNQIEIDWAFLMPVAISLQVSIVSRERDFDDVRNGGISTTVGFVKSSPTTDAALATYEATPAISTATEAITMGPLATSMQNRRTTYVATVTTAEETERPASDGGTERPASDEETASPVLSATTSSVAAIAVLIVVVALFLFRKRLLSRANAAHRMDAHSWSHKVPLFIKSDSLEPKMAALFAKYTRLLEVSRNELQLSGEVLGGGAFGMVYKGTASRLPTVAKKNVVVAAKTYLDPESQEQERLFAEEIRVMIKCGRHINIVNILGIVCKGQPFLIIEYCQHGSLLSFLQSRRDGGIYSHVDEDGTLLPFDQATMDRQRYAYLVKNDVPIEMSAATRVMLSTNNLLQFCHQAARGMRYLASRHVIHRDLAARNVLVSENYILKISDFGLARHEEVSYTILNVLRLYTKFYWWLRQATWSYVELHGAAWSCKELQGAARSCKELHGAAWSCKKLQGAARSCMELRGAAWSFTELRGTAWNCMELRGATWNNMEIHDFFHNVPPRPCSSIGSLKYL</sequence>
<evidence type="ECO:0000256" key="2">
    <source>
        <dbReference type="ARBA" id="ARBA00051243"/>
    </source>
</evidence>
<evidence type="ECO:0000313" key="9">
    <source>
        <dbReference type="Proteomes" id="UP000192578"/>
    </source>
</evidence>
<dbReference type="InterPro" id="IPR001245">
    <property type="entry name" value="Ser-Thr/Tyr_kinase_cat_dom"/>
</dbReference>
<dbReference type="InterPro" id="IPR011009">
    <property type="entry name" value="Kinase-like_dom_sf"/>
</dbReference>
<dbReference type="GO" id="GO:0043235">
    <property type="term" value="C:receptor complex"/>
    <property type="evidence" value="ECO:0007669"/>
    <property type="project" value="TreeGrafter"/>
</dbReference>
<dbReference type="PANTHER" id="PTHR24416">
    <property type="entry name" value="TYROSINE-PROTEIN KINASE RECEPTOR"/>
    <property type="match status" value="1"/>
</dbReference>
<keyword evidence="5" id="KW-0472">Membrane</keyword>
<dbReference type="Pfam" id="PF07714">
    <property type="entry name" value="PK_Tyr_Ser-Thr"/>
    <property type="match status" value="1"/>
</dbReference>
<dbReference type="InterPro" id="IPR017441">
    <property type="entry name" value="Protein_kinase_ATP_BS"/>
</dbReference>